<accession>A0ABQ9X1E4</accession>
<organism evidence="7 8">
    <name type="scientific">Blattamonas nauphoetae</name>
    <dbReference type="NCBI Taxonomy" id="2049346"/>
    <lineage>
        <taxon>Eukaryota</taxon>
        <taxon>Metamonada</taxon>
        <taxon>Preaxostyla</taxon>
        <taxon>Oxymonadida</taxon>
        <taxon>Blattamonas</taxon>
    </lineage>
</organism>
<keyword evidence="8" id="KW-1185">Reference proteome</keyword>
<dbReference type="InterPro" id="IPR040144">
    <property type="entry name" value="RAP1GDS1"/>
</dbReference>
<dbReference type="SUPFAM" id="SSF48371">
    <property type="entry name" value="ARM repeat"/>
    <property type="match status" value="2"/>
</dbReference>
<dbReference type="Gene3D" id="1.25.10.10">
    <property type="entry name" value="Leucine-rich Repeat Variant"/>
    <property type="match status" value="1"/>
</dbReference>
<keyword evidence="6" id="KW-0496">Mitochondrion</keyword>
<dbReference type="EMBL" id="JARBJD010000286">
    <property type="protein sequence ID" value="KAK2944742.1"/>
    <property type="molecule type" value="Genomic_DNA"/>
</dbReference>
<dbReference type="InterPro" id="IPR016024">
    <property type="entry name" value="ARM-type_fold"/>
</dbReference>
<keyword evidence="4" id="KW-0963">Cytoplasm</keyword>
<gene>
    <name evidence="7" type="ORF">BLNAU_20327</name>
</gene>
<name>A0ABQ9X1E4_9EUKA</name>
<comment type="caution">
    <text evidence="7">The sequence shown here is derived from an EMBL/GenBank/DDBJ whole genome shotgun (WGS) entry which is preliminary data.</text>
</comment>
<comment type="subcellular location">
    <subcellularLocation>
        <location evidence="3">Cytoplasm</location>
        <location evidence="3">Cytosol</location>
    </subcellularLocation>
    <subcellularLocation>
        <location evidence="2">Endoplasmic reticulum</location>
    </subcellularLocation>
    <subcellularLocation>
        <location evidence="1">Mitochondrion</location>
    </subcellularLocation>
</comment>
<evidence type="ECO:0000256" key="2">
    <source>
        <dbReference type="ARBA" id="ARBA00004240"/>
    </source>
</evidence>
<protein>
    <submittedName>
        <fullName evidence="7">Uncharacterized protein</fullName>
    </submittedName>
</protein>
<reference evidence="7 8" key="1">
    <citation type="journal article" date="2022" name="bioRxiv">
        <title>Genomics of Preaxostyla Flagellates Illuminates Evolutionary Transitions and the Path Towards Mitochondrial Loss.</title>
        <authorList>
            <person name="Novak L.V.F."/>
            <person name="Treitli S.C."/>
            <person name="Pyrih J."/>
            <person name="Halakuc P."/>
            <person name="Pipaliya S.V."/>
            <person name="Vacek V."/>
            <person name="Brzon O."/>
            <person name="Soukal P."/>
            <person name="Eme L."/>
            <person name="Dacks J.B."/>
            <person name="Karnkowska A."/>
            <person name="Elias M."/>
            <person name="Hampl V."/>
        </authorList>
    </citation>
    <scope>NUCLEOTIDE SEQUENCE [LARGE SCALE GENOMIC DNA]</scope>
    <source>
        <strain evidence="7">NAU3</strain>
        <tissue evidence="7">Gut</tissue>
    </source>
</reference>
<evidence type="ECO:0000313" key="8">
    <source>
        <dbReference type="Proteomes" id="UP001281761"/>
    </source>
</evidence>
<evidence type="ECO:0000313" key="7">
    <source>
        <dbReference type="EMBL" id="KAK2944742.1"/>
    </source>
</evidence>
<evidence type="ECO:0000256" key="3">
    <source>
        <dbReference type="ARBA" id="ARBA00004514"/>
    </source>
</evidence>
<dbReference type="InterPro" id="IPR011989">
    <property type="entry name" value="ARM-like"/>
</dbReference>
<evidence type="ECO:0000256" key="5">
    <source>
        <dbReference type="ARBA" id="ARBA00022824"/>
    </source>
</evidence>
<proteinExistence type="predicted"/>
<dbReference type="PANTHER" id="PTHR10957">
    <property type="entry name" value="RAP1 GTPASE-GDP DISSOCIATION STIMULATOR 1"/>
    <property type="match status" value="1"/>
</dbReference>
<evidence type="ECO:0000256" key="4">
    <source>
        <dbReference type="ARBA" id="ARBA00022490"/>
    </source>
</evidence>
<dbReference type="SMART" id="SM00185">
    <property type="entry name" value="ARM"/>
    <property type="match status" value="7"/>
</dbReference>
<dbReference type="Proteomes" id="UP001281761">
    <property type="component" value="Unassembled WGS sequence"/>
</dbReference>
<sequence length="629" mass="68821">MTEGAAWYSPLNLQLDNLGMSNSQMKNLAAFATLPAFFYTYVVPNDKDLLISHLTQALKMMPEISTKLAELLMNADYSSVNLGHHRVFDRVYPPPLNPSDSVANSQRFPLMNGSYVTDIQQACNIINSHTADSQKDTLQALDFLIEASISDQLRASLATLGICPLILSLLHQSVGSDSEIVDGAISVICNISLSDEMERDLVHRGCVPLLVKTAIQYMNSDPKIVSRTLKALGNLECCSDAMISAYEDGVIMCTMHALVKYMDTHKGIVKNGCNVIFAISLNTTLPPILCQFQCIEVLINVLSRYQHGEEDVSAYAIRALSILTGDQQCLKVFVGHHGVDIVKSMFHKYLDTNPAIIASLTTILANLASNQSTRESVVTDGIMNKLIDLLHGAFSNNAQVIIGASSTLKAFASDPMMEDTLASKGAVEYLVDCLRRYEKKKACAYAIIGALTQLTFSDLTRARFILHGGIIPTVNIVQRFTKDIQMIEIVFDLLENISKDVSAIPHIHSALPTSFIISIFDTHKLTDTLALSFLSFLNNYSSTENDVPGLIEAGIIPRLVTVLGANTDNHKLVGHILDCLIHFAPITSSLSIFRNSGAVNIISVFVSTEMETTDAVKMQAKQLLSLLNT</sequence>
<evidence type="ECO:0000256" key="6">
    <source>
        <dbReference type="ARBA" id="ARBA00023128"/>
    </source>
</evidence>
<dbReference type="InterPro" id="IPR000225">
    <property type="entry name" value="Armadillo"/>
</dbReference>
<evidence type="ECO:0000256" key="1">
    <source>
        <dbReference type="ARBA" id="ARBA00004173"/>
    </source>
</evidence>
<keyword evidence="5" id="KW-0256">Endoplasmic reticulum</keyword>